<organism evidence="2">
    <name type="scientific">Eucalyptus grandis</name>
    <name type="common">Flooded gum</name>
    <dbReference type="NCBI Taxonomy" id="71139"/>
    <lineage>
        <taxon>Eukaryota</taxon>
        <taxon>Viridiplantae</taxon>
        <taxon>Streptophyta</taxon>
        <taxon>Embryophyta</taxon>
        <taxon>Tracheophyta</taxon>
        <taxon>Spermatophyta</taxon>
        <taxon>Magnoliopsida</taxon>
        <taxon>eudicotyledons</taxon>
        <taxon>Gunneridae</taxon>
        <taxon>Pentapetalae</taxon>
        <taxon>rosids</taxon>
        <taxon>malvids</taxon>
        <taxon>Myrtales</taxon>
        <taxon>Myrtaceae</taxon>
        <taxon>Myrtoideae</taxon>
        <taxon>Eucalypteae</taxon>
        <taxon>Eucalyptus</taxon>
    </lineage>
</organism>
<dbReference type="Pfam" id="PF00188">
    <property type="entry name" value="CAP"/>
    <property type="match status" value="1"/>
</dbReference>
<accession>A0A059C6D4</accession>
<dbReference type="OMA" id="QARECRH"/>
<dbReference type="PRINTS" id="PR00837">
    <property type="entry name" value="V5TPXLIKE"/>
</dbReference>
<feature type="domain" description="SCP" evidence="1">
    <location>
        <begin position="27"/>
        <end position="130"/>
    </location>
</feature>
<dbReference type="InterPro" id="IPR014044">
    <property type="entry name" value="CAP_dom"/>
</dbReference>
<dbReference type="Gramene" id="KCW73465">
    <property type="protein sequence ID" value="KCW73465"/>
    <property type="gene ID" value="EUGRSUZ_E01954"/>
</dbReference>
<protein>
    <recommendedName>
        <fullName evidence="1">SCP domain-containing protein</fullName>
    </recommendedName>
</protein>
<dbReference type="AlphaFoldDB" id="A0A059C6D4"/>
<dbReference type="Gene3D" id="3.40.33.10">
    <property type="entry name" value="CAP"/>
    <property type="match status" value="1"/>
</dbReference>
<sequence length="143" mass="15938">MYDHLPTGERKFVIFGTTKIGQIDAQDSRQDSIDEQTAARAEVGVGPMTWSRTVAAYAQKYADEPKGDCDLERSGGPYSKNLMWAGEKDNYDYCSNSCVGGKCLHYTQVVWRNSVRLGCARVKCDNGRRSTILPAITDGERPY</sequence>
<dbReference type="GO" id="GO:0005615">
    <property type="term" value="C:extracellular space"/>
    <property type="evidence" value="ECO:0000318"/>
    <property type="project" value="GO_Central"/>
</dbReference>
<evidence type="ECO:0000259" key="1">
    <source>
        <dbReference type="SMART" id="SM00198"/>
    </source>
</evidence>
<dbReference type="InParanoid" id="A0A059C6D4"/>
<dbReference type="SUPFAM" id="SSF55797">
    <property type="entry name" value="PR-1-like"/>
    <property type="match status" value="1"/>
</dbReference>
<name>A0A059C6D4_EUCGR</name>
<dbReference type="InterPro" id="IPR001283">
    <property type="entry name" value="CRISP-related"/>
</dbReference>
<gene>
    <name evidence="2" type="ORF">EUGRSUZ_E01954</name>
</gene>
<dbReference type="SMART" id="SM00198">
    <property type="entry name" value="SCP"/>
    <property type="match status" value="1"/>
</dbReference>
<evidence type="ECO:0000313" key="2">
    <source>
        <dbReference type="EMBL" id="KCW73465.1"/>
    </source>
</evidence>
<proteinExistence type="predicted"/>
<dbReference type="PANTHER" id="PTHR10334">
    <property type="entry name" value="CYSTEINE-RICH SECRETORY PROTEIN-RELATED"/>
    <property type="match status" value="1"/>
</dbReference>
<reference evidence="2" key="1">
    <citation type="submission" date="2013-07" db="EMBL/GenBank/DDBJ databases">
        <title>The genome of Eucalyptus grandis.</title>
        <authorList>
            <person name="Schmutz J."/>
            <person name="Hayes R."/>
            <person name="Myburg A."/>
            <person name="Tuskan G."/>
            <person name="Grattapaglia D."/>
            <person name="Rokhsar D.S."/>
        </authorList>
    </citation>
    <scope>NUCLEOTIDE SEQUENCE</scope>
    <source>
        <tissue evidence="2">Leaf extractions</tissue>
    </source>
</reference>
<dbReference type="EMBL" id="KK198757">
    <property type="protein sequence ID" value="KCW73465.1"/>
    <property type="molecule type" value="Genomic_DNA"/>
</dbReference>
<dbReference type="InterPro" id="IPR035940">
    <property type="entry name" value="CAP_sf"/>
</dbReference>